<sequence length="78" mass="8929">MSNLKFNIGKRGTVINRTIIDGEQIEEYIQGKLKSVENSTVVILQYVPYIAFLQGGEYVTVERVLELANLDFKGHIWK</sequence>
<proteinExistence type="predicted"/>
<organism evidence="1 2">
    <name type="scientific">Flavobacterium gossypii</name>
    <dbReference type="NCBI Taxonomy" id="1646119"/>
    <lineage>
        <taxon>Bacteria</taxon>
        <taxon>Pseudomonadati</taxon>
        <taxon>Bacteroidota</taxon>
        <taxon>Flavobacteriia</taxon>
        <taxon>Flavobacteriales</taxon>
        <taxon>Flavobacteriaceae</taxon>
        <taxon>Flavobacterium</taxon>
    </lineage>
</organism>
<keyword evidence="2" id="KW-1185">Reference proteome</keyword>
<gene>
    <name evidence="1" type="ORF">GGR22_000728</name>
</gene>
<dbReference type="Proteomes" id="UP000555003">
    <property type="component" value="Unassembled WGS sequence"/>
</dbReference>
<accession>A0ABR6DLN8</accession>
<dbReference type="EMBL" id="JACJIS010000001">
    <property type="protein sequence ID" value="MBA9072602.1"/>
    <property type="molecule type" value="Genomic_DNA"/>
</dbReference>
<comment type="caution">
    <text evidence="1">The sequence shown here is derived from an EMBL/GenBank/DDBJ whole genome shotgun (WGS) entry which is preliminary data.</text>
</comment>
<reference evidence="1 2" key="1">
    <citation type="submission" date="2020-08" db="EMBL/GenBank/DDBJ databases">
        <title>Genomic Encyclopedia of Type Strains, Phase IV (KMG-IV): sequencing the most valuable type-strain genomes for metagenomic binning, comparative biology and taxonomic classification.</title>
        <authorList>
            <person name="Goeker M."/>
        </authorList>
    </citation>
    <scope>NUCLEOTIDE SEQUENCE [LARGE SCALE GENOMIC DNA]</scope>
    <source>
        <strain evidence="1 2">DSM 100397</strain>
    </source>
</reference>
<dbReference type="RefSeq" id="WP_182492606.1">
    <property type="nucleotide sequence ID" value="NZ_JACJIS010000001.1"/>
</dbReference>
<name>A0ABR6DLN8_9FLAO</name>
<evidence type="ECO:0000313" key="2">
    <source>
        <dbReference type="Proteomes" id="UP000555003"/>
    </source>
</evidence>
<protein>
    <submittedName>
        <fullName evidence="1">Uncharacterized protein</fullName>
    </submittedName>
</protein>
<evidence type="ECO:0000313" key="1">
    <source>
        <dbReference type="EMBL" id="MBA9072602.1"/>
    </source>
</evidence>